<feature type="domain" description="DUF1985" evidence="2">
    <location>
        <begin position="171"/>
        <end position="228"/>
    </location>
</feature>
<dbReference type="PANTHER" id="PTHR48449:SF1">
    <property type="entry name" value="DUF1985 DOMAIN-CONTAINING PROTEIN"/>
    <property type="match status" value="1"/>
</dbReference>
<protein>
    <recommendedName>
        <fullName evidence="2">DUF1985 domain-containing protein</fullName>
    </recommendedName>
</protein>
<dbReference type="InterPro" id="IPR015410">
    <property type="entry name" value="DUF1985"/>
</dbReference>
<feature type="region of interest" description="Disordered" evidence="1">
    <location>
        <begin position="381"/>
        <end position="414"/>
    </location>
</feature>
<evidence type="ECO:0000313" key="4">
    <source>
        <dbReference type="Proteomes" id="UP000266723"/>
    </source>
</evidence>
<evidence type="ECO:0000313" key="3">
    <source>
        <dbReference type="EMBL" id="KAF3591965.1"/>
    </source>
</evidence>
<sequence length="477" mass="55188">MVIIKAISGETLLRPFRLCRTPLPVSSFSMLSNHFRTEIVRFSVVTSSFLSSFTDLVSLDLFFYRITSEESGDLTEDFQRLHEDFRKTIKSSVSCKMELPELPKRMFTLREEPIPSKSIAYHTNDPKLLPAVNAALHDDEWEELKNSRLGVFIKFWEMKFGWASMLVHYMLCFQLDIKKKYELWCLIGPEPLRFSLIEFEHLTGLNCEYTENLDNPDVEVTDELARFWELMGVDIDAGPSSQQIIVACRRCGECPARLVMDLEEFETYPWGRLAFKFLMDSVKCKDLTKTYTVDGFIKVLQGHKGEKIVKEAITTQTRVLKYVAKEIGEMFPKWENENIDVAVEKLVNFMVASKGSWKWTQECWEVEGTKPWTNLVYVKQEPSQRSGKEGRRARTEAFTEDPSEPTSEPPREFSASWNGLKREEVEQMFKDMTKVMADGFGQCVKEMKLLADRMEVVEKKVGINHKGTDSNELQIIV</sequence>
<accession>A0ABQ7E5K5</accession>
<name>A0ABQ7E5K5_BRACR</name>
<comment type="caution">
    <text evidence="3">The sequence shown here is derived from an EMBL/GenBank/DDBJ whole genome shotgun (WGS) entry which is preliminary data.</text>
</comment>
<keyword evidence="4" id="KW-1185">Reference proteome</keyword>
<organism evidence="3 4">
    <name type="scientific">Brassica cretica</name>
    <name type="common">Mustard</name>
    <dbReference type="NCBI Taxonomy" id="69181"/>
    <lineage>
        <taxon>Eukaryota</taxon>
        <taxon>Viridiplantae</taxon>
        <taxon>Streptophyta</taxon>
        <taxon>Embryophyta</taxon>
        <taxon>Tracheophyta</taxon>
        <taxon>Spermatophyta</taxon>
        <taxon>Magnoliopsida</taxon>
        <taxon>eudicotyledons</taxon>
        <taxon>Gunneridae</taxon>
        <taxon>Pentapetalae</taxon>
        <taxon>rosids</taxon>
        <taxon>malvids</taxon>
        <taxon>Brassicales</taxon>
        <taxon>Brassicaceae</taxon>
        <taxon>Brassiceae</taxon>
        <taxon>Brassica</taxon>
    </lineage>
</organism>
<dbReference type="Proteomes" id="UP000266723">
    <property type="component" value="Unassembled WGS sequence"/>
</dbReference>
<evidence type="ECO:0000259" key="2">
    <source>
        <dbReference type="Pfam" id="PF09331"/>
    </source>
</evidence>
<dbReference type="PANTHER" id="PTHR48449">
    <property type="entry name" value="DUF1985 DOMAIN-CONTAINING PROTEIN"/>
    <property type="match status" value="1"/>
</dbReference>
<feature type="compositionally biased region" description="Basic and acidic residues" evidence="1">
    <location>
        <begin position="386"/>
        <end position="397"/>
    </location>
</feature>
<dbReference type="EMBL" id="QGKV02000299">
    <property type="protein sequence ID" value="KAF3591965.1"/>
    <property type="molecule type" value="Genomic_DNA"/>
</dbReference>
<dbReference type="Pfam" id="PF09331">
    <property type="entry name" value="DUF1985"/>
    <property type="match status" value="1"/>
</dbReference>
<reference evidence="3 4" key="1">
    <citation type="journal article" date="2020" name="BMC Genomics">
        <title>Intraspecific diversification of the crop wild relative Brassica cretica Lam. using demographic model selection.</title>
        <authorList>
            <person name="Kioukis A."/>
            <person name="Michalopoulou V.A."/>
            <person name="Briers L."/>
            <person name="Pirintsos S."/>
            <person name="Studholme D.J."/>
            <person name="Pavlidis P."/>
            <person name="Sarris P.F."/>
        </authorList>
    </citation>
    <scope>NUCLEOTIDE SEQUENCE [LARGE SCALE GENOMIC DNA]</scope>
    <source>
        <strain evidence="4">cv. PFS-1207/04</strain>
    </source>
</reference>
<evidence type="ECO:0000256" key="1">
    <source>
        <dbReference type="SAM" id="MobiDB-lite"/>
    </source>
</evidence>
<gene>
    <name evidence="3" type="ORF">DY000_02022568</name>
</gene>
<proteinExistence type="predicted"/>